<proteinExistence type="predicted"/>
<sequence length="272" mass="29713">MCGFYERVLERGVSLSHGWHEKGEGIKRGDVGWHGGREWTRGRQGKGERRNKESMYATSAAVFSQWHAACRESVSSKHMAEFVEHLEVGVEGQMSSPELAFHNTLEGGHGSQPAATTHCSPIPNPRHGSSTHEVMKGKLTQRGKKHAQLNLHANANHGGKHLLEDEPVVALRWLREREELAHREGRKGLRGGSEVGGGRAEYTERVGREEVKAEVVKVEVGRSGGRSAEHRPPAAEGSRGGLYTLSATEVDTPWQGAALNNAGDGARRHEAP</sequence>
<keyword evidence="3" id="KW-1185">Reference proteome</keyword>
<dbReference type="EMBL" id="JARKIE010000157">
    <property type="protein sequence ID" value="KAJ7674238.1"/>
    <property type="molecule type" value="Genomic_DNA"/>
</dbReference>
<evidence type="ECO:0000313" key="2">
    <source>
        <dbReference type="EMBL" id="KAJ7674238.1"/>
    </source>
</evidence>
<comment type="caution">
    <text evidence="2">The sequence shown here is derived from an EMBL/GenBank/DDBJ whole genome shotgun (WGS) entry which is preliminary data.</text>
</comment>
<dbReference type="Proteomes" id="UP001221757">
    <property type="component" value="Unassembled WGS sequence"/>
</dbReference>
<organism evidence="2 3">
    <name type="scientific">Mycena rosella</name>
    <name type="common">Pink bonnet</name>
    <name type="synonym">Agaricus rosellus</name>
    <dbReference type="NCBI Taxonomy" id="1033263"/>
    <lineage>
        <taxon>Eukaryota</taxon>
        <taxon>Fungi</taxon>
        <taxon>Dikarya</taxon>
        <taxon>Basidiomycota</taxon>
        <taxon>Agaricomycotina</taxon>
        <taxon>Agaricomycetes</taxon>
        <taxon>Agaricomycetidae</taxon>
        <taxon>Agaricales</taxon>
        <taxon>Marasmiineae</taxon>
        <taxon>Mycenaceae</taxon>
        <taxon>Mycena</taxon>
    </lineage>
</organism>
<protein>
    <submittedName>
        <fullName evidence="2">Uncharacterized protein</fullName>
    </submittedName>
</protein>
<feature type="region of interest" description="Disordered" evidence="1">
    <location>
        <begin position="221"/>
        <end position="272"/>
    </location>
</feature>
<dbReference type="AlphaFoldDB" id="A0AAD7GBN2"/>
<accession>A0AAD7GBN2</accession>
<reference evidence="2" key="1">
    <citation type="submission" date="2023-03" db="EMBL/GenBank/DDBJ databases">
        <title>Massive genome expansion in bonnet fungi (Mycena s.s.) driven by repeated elements and novel gene families across ecological guilds.</title>
        <authorList>
            <consortium name="Lawrence Berkeley National Laboratory"/>
            <person name="Harder C.B."/>
            <person name="Miyauchi S."/>
            <person name="Viragh M."/>
            <person name="Kuo A."/>
            <person name="Thoen E."/>
            <person name="Andreopoulos B."/>
            <person name="Lu D."/>
            <person name="Skrede I."/>
            <person name="Drula E."/>
            <person name="Henrissat B."/>
            <person name="Morin E."/>
            <person name="Kohler A."/>
            <person name="Barry K."/>
            <person name="LaButti K."/>
            <person name="Morin E."/>
            <person name="Salamov A."/>
            <person name="Lipzen A."/>
            <person name="Mereny Z."/>
            <person name="Hegedus B."/>
            <person name="Baldrian P."/>
            <person name="Stursova M."/>
            <person name="Weitz H."/>
            <person name="Taylor A."/>
            <person name="Grigoriev I.V."/>
            <person name="Nagy L.G."/>
            <person name="Martin F."/>
            <person name="Kauserud H."/>
        </authorList>
    </citation>
    <scope>NUCLEOTIDE SEQUENCE</scope>
    <source>
        <strain evidence="2">CBHHK067</strain>
    </source>
</reference>
<gene>
    <name evidence="2" type="ORF">B0H17DRAFT_1140674</name>
</gene>
<name>A0AAD7GBN2_MYCRO</name>
<evidence type="ECO:0000256" key="1">
    <source>
        <dbReference type="SAM" id="MobiDB-lite"/>
    </source>
</evidence>
<evidence type="ECO:0000313" key="3">
    <source>
        <dbReference type="Proteomes" id="UP001221757"/>
    </source>
</evidence>